<dbReference type="InterPro" id="IPR045738">
    <property type="entry name" value="DUF6088"/>
</dbReference>
<gene>
    <name evidence="1" type="ORF">OOZ35_04870</name>
</gene>
<protein>
    <submittedName>
        <fullName evidence="1">DUF6088 family protein</fullName>
    </submittedName>
</protein>
<dbReference type="Pfam" id="PF19570">
    <property type="entry name" value="DUF6088"/>
    <property type="match status" value="1"/>
</dbReference>
<evidence type="ECO:0000313" key="2">
    <source>
        <dbReference type="Proteomes" id="UP001149142"/>
    </source>
</evidence>
<accession>A0ABT4RYB8</accession>
<evidence type="ECO:0000313" key="1">
    <source>
        <dbReference type="EMBL" id="MDA0176823.1"/>
    </source>
</evidence>
<organism evidence="1 2">
    <name type="scientific">Mesoflavibacter profundi</name>
    <dbReference type="NCBI Taxonomy" id="2708110"/>
    <lineage>
        <taxon>Bacteria</taxon>
        <taxon>Pseudomonadati</taxon>
        <taxon>Bacteroidota</taxon>
        <taxon>Flavobacteriia</taxon>
        <taxon>Flavobacteriales</taxon>
        <taxon>Flavobacteriaceae</taxon>
        <taxon>Mesoflavibacter</taxon>
    </lineage>
</organism>
<comment type="caution">
    <text evidence="1">The sequence shown here is derived from an EMBL/GenBank/DDBJ whole genome shotgun (WGS) entry which is preliminary data.</text>
</comment>
<proteinExistence type="predicted"/>
<name>A0ABT4RYB8_9FLAO</name>
<dbReference type="Proteomes" id="UP001149142">
    <property type="component" value="Unassembled WGS sequence"/>
</dbReference>
<reference evidence="1" key="1">
    <citation type="submission" date="2022-11" db="EMBL/GenBank/DDBJ databases">
        <title>Refractory cell wall polysaccharides provide important carbon source for microbial heterotrophs in the hadal ocean.</title>
        <authorList>
            <person name="Zhu X."/>
        </authorList>
    </citation>
    <scope>NUCLEOTIDE SEQUENCE</scope>
    <source>
        <strain evidence="1">MTRN7</strain>
    </source>
</reference>
<sequence length="198" mass="21972">MTSTDDKIEQKVKSLKQGAIVFTEDFQDYGSPGAVKVALHRIVKKGLLHNLARGIYAKPTFSTLLNQEVLPATEEVAKAIAKRDKARILPTGVYAQNMLGLSTQVPLRLVYLTDGSPRKITIGNRTIQFKKTTPKNLALKGEISKLVVQALKEIGKDNVTNHELETIHKLLQKEDKQDLKHDIGLAPQWIAEIMAKAL</sequence>
<dbReference type="RefSeq" id="WP_270005196.1">
    <property type="nucleotide sequence ID" value="NZ_JAPFGC010000002.1"/>
</dbReference>
<dbReference type="EMBL" id="JAPFGC010000002">
    <property type="protein sequence ID" value="MDA0176823.1"/>
    <property type="molecule type" value="Genomic_DNA"/>
</dbReference>
<keyword evidence="2" id="KW-1185">Reference proteome</keyword>